<evidence type="ECO:0000313" key="6">
    <source>
        <dbReference type="Proteomes" id="UP000886860"/>
    </source>
</evidence>
<dbReference type="Gene3D" id="1.10.10.60">
    <property type="entry name" value="Homeodomain-like"/>
    <property type="match status" value="2"/>
</dbReference>
<dbReference type="GO" id="GO:0003700">
    <property type="term" value="F:DNA-binding transcription factor activity"/>
    <property type="evidence" value="ECO:0007669"/>
    <property type="project" value="InterPro"/>
</dbReference>
<keyword evidence="1" id="KW-0805">Transcription regulation</keyword>
<organism evidence="5 6">
    <name type="scientific">Candidatus Caccovicinus merdipullorum</name>
    <dbReference type="NCBI Taxonomy" id="2840724"/>
    <lineage>
        <taxon>Bacteria</taxon>
        <taxon>Bacillati</taxon>
        <taxon>Bacillota</taxon>
        <taxon>Clostridia</taxon>
        <taxon>Eubacteriales</taxon>
        <taxon>Candidatus Caccovicinus</taxon>
    </lineage>
</organism>
<dbReference type="InterPro" id="IPR009057">
    <property type="entry name" value="Homeodomain-like_sf"/>
</dbReference>
<accession>A0A9D1GHG9</accession>
<dbReference type="Proteomes" id="UP000886860">
    <property type="component" value="Unassembled WGS sequence"/>
</dbReference>
<keyword evidence="2" id="KW-0238">DNA-binding</keyword>
<dbReference type="PROSITE" id="PS01124">
    <property type="entry name" value="HTH_ARAC_FAMILY_2"/>
    <property type="match status" value="1"/>
</dbReference>
<dbReference type="GO" id="GO:0043565">
    <property type="term" value="F:sequence-specific DNA binding"/>
    <property type="evidence" value="ECO:0007669"/>
    <property type="project" value="InterPro"/>
</dbReference>
<dbReference type="PANTHER" id="PTHR43280">
    <property type="entry name" value="ARAC-FAMILY TRANSCRIPTIONAL REGULATOR"/>
    <property type="match status" value="1"/>
</dbReference>
<dbReference type="InterPro" id="IPR020449">
    <property type="entry name" value="Tscrpt_reg_AraC-type_HTH"/>
</dbReference>
<keyword evidence="3" id="KW-0804">Transcription</keyword>
<dbReference type="InterPro" id="IPR018060">
    <property type="entry name" value="HTH_AraC"/>
</dbReference>
<reference evidence="5" key="1">
    <citation type="submission" date="2020-10" db="EMBL/GenBank/DDBJ databases">
        <authorList>
            <person name="Gilroy R."/>
        </authorList>
    </citation>
    <scope>NUCLEOTIDE SEQUENCE</scope>
    <source>
        <strain evidence="5">CHK123-3438</strain>
    </source>
</reference>
<reference evidence="5" key="2">
    <citation type="journal article" date="2021" name="PeerJ">
        <title>Extensive microbial diversity within the chicken gut microbiome revealed by metagenomics and culture.</title>
        <authorList>
            <person name="Gilroy R."/>
            <person name="Ravi A."/>
            <person name="Getino M."/>
            <person name="Pursley I."/>
            <person name="Horton D.L."/>
            <person name="Alikhan N.F."/>
            <person name="Baker D."/>
            <person name="Gharbi K."/>
            <person name="Hall N."/>
            <person name="Watson M."/>
            <person name="Adriaenssens E.M."/>
            <person name="Foster-Nyarko E."/>
            <person name="Jarju S."/>
            <person name="Secka A."/>
            <person name="Antonio M."/>
            <person name="Oren A."/>
            <person name="Chaudhuri R.R."/>
            <person name="La Ragione R."/>
            <person name="Hildebrand F."/>
            <person name="Pallen M.J."/>
        </authorList>
    </citation>
    <scope>NUCLEOTIDE SEQUENCE</scope>
    <source>
        <strain evidence="5">CHK123-3438</strain>
    </source>
</reference>
<proteinExistence type="predicted"/>
<dbReference type="SMART" id="SM00342">
    <property type="entry name" value="HTH_ARAC"/>
    <property type="match status" value="1"/>
</dbReference>
<evidence type="ECO:0000259" key="4">
    <source>
        <dbReference type="PROSITE" id="PS01124"/>
    </source>
</evidence>
<dbReference type="PRINTS" id="PR00032">
    <property type="entry name" value="HTHARAC"/>
</dbReference>
<sequence>MEKFKGLKYYQVKLELYALVTEILNIDVSYGISPDYEKISDLMDFGLNHKVESFEALEQCLREDLMEPLLAAADSQMKQQNIIYKIVEYLNENIDKDVSLEQCAREFNYNANYLSRLFKQKFGKTYTEYVVELKVEKCKELLVRTDISVNDLASRFGYSSPQNFIRVFKKYTLMTPGQYRKQHADEK</sequence>
<dbReference type="Pfam" id="PF12833">
    <property type="entry name" value="HTH_18"/>
    <property type="match status" value="1"/>
</dbReference>
<dbReference type="AlphaFoldDB" id="A0A9D1GHG9"/>
<gene>
    <name evidence="5" type="ORF">IAB60_03730</name>
</gene>
<evidence type="ECO:0000256" key="2">
    <source>
        <dbReference type="ARBA" id="ARBA00023125"/>
    </source>
</evidence>
<comment type="caution">
    <text evidence="5">The sequence shown here is derived from an EMBL/GenBank/DDBJ whole genome shotgun (WGS) entry which is preliminary data.</text>
</comment>
<evidence type="ECO:0000256" key="1">
    <source>
        <dbReference type="ARBA" id="ARBA00023015"/>
    </source>
</evidence>
<dbReference type="PANTHER" id="PTHR43280:SF28">
    <property type="entry name" value="HTH-TYPE TRANSCRIPTIONAL ACTIVATOR RHAS"/>
    <property type="match status" value="1"/>
</dbReference>
<evidence type="ECO:0000256" key="3">
    <source>
        <dbReference type="ARBA" id="ARBA00023163"/>
    </source>
</evidence>
<dbReference type="EMBL" id="DVKS01000061">
    <property type="protein sequence ID" value="HIT41207.1"/>
    <property type="molecule type" value="Genomic_DNA"/>
</dbReference>
<dbReference type="SUPFAM" id="SSF46689">
    <property type="entry name" value="Homeodomain-like"/>
    <property type="match status" value="2"/>
</dbReference>
<protein>
    <submittedName>
        <fullName evidence="5">Helix-turn-helix transcriptional regulator</fullName>
    </submittedName>
</protein>
<feature type="domain" description="HTH araC/xylS-type" evidence="4">
    <location>
        <begin position="84"/>
        <end position="182"/>
    </location>
</feature>
<name>A0A9D1GHG9_9FIRM</name>
<evidence type="ECO:0000313" key="5">
    <source>
        <dbReference type="EMBL" id="HIT41207.1"/>
    </source>
</evidence>